<proteinExistence type="predicted"/>
<keyword evidence="6 15" id="KW-0812">Transmembrane</keyword>
<sequence length="863" mass="97752">MGSGSSSAATANQNIGMGKLREDRKLYRLVDMHGGGELLPWLRYALISNDHSFIDAYIDTKVREFLYNGGKGKLVTVTELVKLRNKPGKAQVRTSFLSKMRPGPPGLMLKSANVREALKLLDGGGKGGRGESKYRELAWKLEERGSMGETIVGICLLQATEIHNRLVLKVLEAHPKLVNDIHISEDFYGLTPLHQAIINQDCKMVYTLLRLGADVNSRCYGAFFCADDQKTSRTDSLEHEYVDLSLKTNYSGNMYFGEYPLSFAVCLNQPDCFRLLLAFKASPNAQDTNGNTVLHLCVIHENMKMFKLALDSGASLRMVNKQSLTPLTLAAKLAKKQMFQEILELEGDSVWAYGDASSTAYPLAKIDTINETSGEMNDASALSLVVYGQTVAHLELLDGLLDTVLEAKWEAFARRNMIMSMAAFSTYYICLVCAFMLRPVGWSTEISTEGWVNRYEATFTGQYSLDKDSVTVNTSADGIQLWKPELAQCHLRNYWDKNMEIPNSYVRLGFEAMVLIGIIGQIFLDARDVKRIGRKKWFDVLKAFPAKLAYKLTYILVLAVVPIRLLCNVSPVLLILDNTLATITIILTTTHYLYYFRVIRFVGPFVLMVYTIIATDIFRFLLIYGIFLMGFSQAFSLIFLSCEREATNITKTMAQDPNHPYLKGMDVVVIKNAEGFVNVIQNPAEAFVRTFILTIGEFTVLYRNLALCPSDTMVWIGKIVFILFELFVSIMQFNLLIAMMTRTYETIFRTQQEYKRQRAQVILMLELSLSPEERLQYLLKYSRPTGTNKKTRSLVVNKKAPFYTGTSEEQLAKEEKARKIVEERKAVWKRKLKDLEVKEGIRPTTGFARTPRPHTQYLRSKDS</sequence>
<dbReference type="Pfam" id="PF12796">
    <property type="entry name" value="Ank_2"/>
    <property type="match status" value="1"/>
</dbReference>
<evidence type="ECO:0000256" key="11">
    <source>
        <dbReference type="ARBA" id="ARBA00023136"/>
    </source>
</evidence>
<protein>
    <recommendedName>
        <fullName evidence="16">Ion transport domain-containing protein</fullName>
    </recommendedName>
</protein>
<feature type="repeat" description="ANK" evidence="13">
    <location>
        <begin position="289"/>
        <end position="321"/>
    </location>
</feature>
<comment type="subcellular location">
    <subcellularLocation>
        <location evidence="1">Cell membrane</location>
        <topology evidence="1">Multi-pass membrane protein</topology>
    </subcellularLocation>
</comment>
<evidence type="ECO:0000256" key="14">
    <source>
        <dbReference type="SAM" id="MobiDB-lite"/>
    </source>
</evidence>
<dbReference type="GO" id="GO:0098703">
    <property type="term" value="P:calcium ion import across plasma membrane"/>
    <property type="evidence" value="ECO:0007669"/>
    <property type="project" value="TreeGrafter"/>
</dbReference>
<evidence type="ECO:0000256" key="2">
    <source>
        <dbReference type="ARBA" id="ARBA00022448"/>
    </source>
</evidence>
<keyword evidence="13" id="KW-0040">ANK repeat</keyword>
<dbReference type="PROSITE" id="PS50088">
    <property type="entry name" value="ANK_REPEAT"/>
    <property type="match status" value="2"/>
</dbReference>
<dbReference type="PANTHER" id="PTHR10582">
    <property type="entry name" value="TRANSIENT RECEPTOR POTENTIAL ION CHANNEL PROTEIN"/>
    <property type="match status" value="1"/>
</dbReference>
<name>A0A8S1HIT8_9PELO</name>
<reference evidence="17" key="1">
    <citation type="submission" date="2020-10" db="EMBL/GenBank/DDBJ databases">
        <authorList>
            <person name="Kikuchi T."/>
        </authorList>
    </citation>
    <scope>NUCLEOTIDE SEQUENCE</scope>
    <source>
        <strain evidence="17">NKZ352</strain>
    </source>
</reference>
<dbReference type="OrthoDB" id="533508at2759"/>
<evidence type="ECO:0000256" key="15">
    <source>
        <dbReference type="SAM" id="Phobius"/>
    </source>
</evidence>
<dbReference type="FunFam" id="1.25.40.20:FF:000181">
    <property type="entry name" value="Nanchung, isoform A"/>
    <property type="match status" value="1"/>
</dbReference>
<keyword evidence="8" id="KW-0106">Calcium</keyword>
<evidence type="ECO:0000256" key="5">
    <source>
        <dbReference type="ARBA" id="ARBA00022673"/>
    </source>
</evidence>
<evidence type="ECO:0000256" key="7">
    <source>
        <dbReference type="ARBA" id="ARBA00022737"/>
    </source>
</evidence>
<evidence type="ECO:0000313" key="18">
    <source>
        <dbReference type="Proteomes" id="UP000835052"/>
    </source>
</evidence>
<keyword evidence="3" id="KW-1003">Cell membrane</keyword>
<keyword evidence="18" id="KW-1185">Reference proteome</keyword>
<dbReference type="PROSITE" id="PS50297">
    <property type="entry name" value="ANK_REP_REGION"/>
    <property type="match status" value="2"/>
</dbReference>
<evidence type="ECO:0000256" key="12">
    <source>
        <dbReference type="ARBA" id="ARBA00023303"/>
    </source>
</evidence>
<evidence type="ECO:0000256" key="13">
    <source>
        <dbReference type="PROSITE-ProRule" id="PRU00023"/>
    </source>
</evidence>
<keyword evidence="9 15" id="KW-1133">Transmembrane helix</keyword>
<dbReference type="GO" id="GO:0005886">
    <property type="term" value="C:plasma membrane"/>
    <property type="evidence" value="ECO:0007669"/>
    <property type="project" value="UniProtKB-SubCell"/>
</dbReference>
<comment type="caution">
    <text evidence="17">The sequence shown here is derived from an EMBL/GenBank/DDBJ whole genome shotgun (WGS) entry which is preliminary data.</text>
</comment>
<dbReference type="InterPro" id="IPR024862">
    <property type="entry name" value="TRPV"/>
</dbReference>
<dbReference type="Pfam" id="PF13606">
    <property type="entry name" value="Ank_3"/>
    <property type="match status" value="1"/>
</dbReference>
<dbReference type="InterPro" id="IPR002110">
    <property type="entry name" value="Ankyrin_rpt"/>
</dbReference>
<evidence type="ECO:0000256" key="10">
    <source>
        <dbReference type="ARBA" id="ARBA00023065"/>
    </source>
</evidence>
<dbReference type="Proteomes" id="UP000835052">
    <property type="component" value="Unassembled WGS sequence"/>
</dbReference>
<keyword evidence="5" id="KW-0107">Calcium channel</keyword>
<keyword evidence="7" id="KW-0677">Repeat</keyword>
<feature type="transmembrane region" description="Helical" evidence="15">
    <location>
        <begin position="418"/>
        <end position="437"/>
    </location>
</feature>
<keyword evidence="4" id="KW-0109">Calcium transport</keyword>
<dbReference type="Gene3D" id="1.25.40.20">
    <property type="entry name" value="Ankyrin repeat-containing domain"/>
    <property type="match status" value="1"/>
</dbReference>
<dbReference type="SMART" id="SM00248">
    <property type="entry name" value="ANK"/>
    <property type="match status" value="4"/>
</dbReference>
<feature type="region of interest" description="Disordered" evidence="14">
    <location>
        <begin position="843"/>
        <end position="863"/>
    </location>
</feature>
<dbReference type="EMBL" id="CAJGYM010000058">
    <property type="protein sequence ID" value="CAD6195654.1"/>
    <property type="molecule type" value="Genomic_DNA"/>
</dbReference>
<dbReference type="PANTHER" id="PTHR10582:SF30">
    <property type="entry name" value="ION TRANSPORT DOMAIN-CONTAINING PROTEIN"/>
    <property type="match status" value="1"/>
</dbReference>
<evidence type="ECO:0000256" key="9">
    <source>
        <dbReference type="ARBA" id="ARBA00022989"/>
    </source>
</evidence>
<gene>
    <name evidence="17" type="ORF">CAUJ_LOCUS11573</name>
</gene>
<evidence type="ECO:0000256" key="1">
    <source>
        <dbReference type="ARBA" id="ARBA00004651"/>
    </source>
</evidence>
<dbReference type="GO" id="GO:0005262">
    <property type="term" value="F:calcium channel activity"/>
    <property type="evidence" value="ECO:0007669"/>
    <property type="project" value="UniProtKB-KW"/>
</dbReference>
<evidence type="ECO:0000259" key="16">
    <source>
        <dbReference type="Pfam" id="PF00520"/>
    </source>
</evidence>
<dbReference type="AlphaFoldDB" id="A0A8S1HIT8"/>
<feature type="transmembrane region" description="Helical" evidence="15">
    <location>
        <begin position="505"/>
        <end position="527"/>
    </location>
</feature>
<feature type="transmembrane region" description="Helical" evidence="15">
    <location>
        <begin position="719"/>
        <end position="739"/>
    </location>
</feature>
<dbReference type="InterPro" id="IPR036770">
    <property type="entry name" value="Ankyrin_rpt-contain_sf"/>
</dbReference>
<dbReference type="InterPro" id="IPR005821">
    <property type="entry name" value="Ion_trans_dom"/>
</dbReference>
<keyword evidence="10" id="KW-0406">Ion transport</keyword>
<evidence type="ECO:0000256" key="8">
    <source>
        <dbReference type="ARBA" id="ARBA00022837"/>
    </source>
</evidence>
<feature type="repeat" description="ANK" evidence="13">
    <location>
        <begin position="188"/>
        <end position="220"/>
    </location>
</feature>
<evidence type="ECO:0000256" key="4">
    <source>
        <dbReference type="ARBA" id="ARBA00022568"/>
    </source>
</evidence>
<feature type="transmembrane region" description="Helical" evidence="15">
    <location>
        <begin position="548"/>
        <end position="566"/>
    </location>
</feature>
<feature type="transmembrane region" description="Helical" evidence="15">
    <location>
        <begin position="607"/>
        <end position="631"/>
    </location>
</feature>
<keyword evidence="12" id="KW-0407">Ion channel</keyword>
<dbReference type="Pfam" id="PF00520">
    <property type="entry name" value="Ion_trans"/>
    <property type="match status" value="1"/>
</dbReference>
<feature type="domain" description="Ion transport" evidence="16">
    <location>
        <begin position="570"/>
        <end position="750"/>
    </location>
</feature>
<keyword evidence="11 15" id="KW-0472">Membrane</keyword>
<evidence type="ECO:0000256" key="3">
    <source>
        <dbReference type="ARBA" id="ARBA00022475"/>
    </source>
</evidence>
<dbReference type="SUPFAM" id="SSF48403">
    <property type="entry name" value="Ankyrin repeat"/>
    <property type="match status" value="1"/>
</dbReference>
<evidence type="ECO:0000313" key="17">
    <source>
        <dbReference type="EMBL" id="CAD6195654.1"/>
    </source>
</evidence>
<organism evidence="17 18">
    <name type="scientific">Caenorhabditis auriculariae</name>
    <dbReference type="NCBI Taxonomy" id="2777116"/>
    <lineage>
        <taxon>Eukaryota</taxon>
        <taxon>Metazoa</taxon>
        <taxon>Ecdysozoa</taxon>
        <taxon>Nematoda</taxon>
        <taxon>Chromadorea</taxon>
        <taxon>Rhabditida</taxon>
        <taxon>Rhabditina</taxon>
        <taxon>Rhabditomorpha</taxon>
        <taxon>Rhabditoidea</taxon>
        <taxon>Rhabditidae</taxon>
        <taxon>Peloderinae</taxon>
        <taxon>Caenorhabditis</taxon>
    </lineage>
</organism>
<keyword evidence="2" id="KW-0813">Transport</keyword>
<accession>A0A8S1HIT8</accession>
<evidence type="ECO:0000256" key="6">
    <source>
        <dbReference type="ARBA" id="ARBA00022692"/>
    </source>
</evidence>